<dbReference type="Pfam" id="PF07670">
    <property type="entry name" value="Gate"/>
    <property type="match status" value="1"/>
</dbReference>
<dbReference type="AlphaFoldDB" id="A0A5K3EJ98"/>
<feature type="transmembrane region" description="Helical" evidence="7">
    <location>
        <begin position="133"/>
        <end position="151"/>
    </location>
</feature>
<organism evidence="11">
    <name type="scientific">Mesocestoides corti</name>
    <name type="common">Flatworm</name>
    <dbReference type="NCBI Taxonomy" id="53468"/>
    <lineage>
        <taxon>Eukaryota</taxon>
        <taxon>Metazoa</taxon>
        <taxon>Spiralia</taxon>
        <taxon>Lophotrochozoa</taxon>
        <taxon>Platyhelminthes</taxon>
        <taxon>Cestoda</taxon>
        <taxon>Eucestoda</taxon>
        <taxon>Cyclophyllidea</taxon>
        <taxon>Mesocestoididae</taxon>
        <taxon>Mesocestoides</taxon>
    </lineage>
</organism>
<evidence type="ECO:0000259" key="9">
    <source>
        <dbReference type="Pfam" id="PF07662"/>
    </source>
</evidence>
<feature type="transmembrane region" description="Helical" evidence="7">
    <location>
        <begin position="32"/>
        <end position="50"/>
    </location>
</feature>
<keyword evidence="5 7" id="KW-1133">Transmembrane helix</keyword>
<dbReference type="WBParaSite" id="MCU_000569-RB">
    <property type="protein sequence ID" value="MCU_000569-RB"/>
    <property type="gene ID" value="MCU_000569"/>
</dbReference>
<feature type="transmembrane region" description="Helical" evidence="7">
    <location>
        <begin position="417"/>
        <end position="434"/>
    </location>
</feature>
<feature type="transmembrane region" description="Helical" evidence="7">
    <location>
        <begin position="375"/>
        <end position="396"/>
    </location>
</feature>
<evidence type="ECO:0000313" key="11">
    <source>
        <dbReference type="WBParaSite" id="MCU_000569-RB"/>
    </source>
</evidence>
<keyword evidence="3" id="KW-1003">Cell membrane</keyword>
<dbReference type="Pfam" id="PF07662">
    <property type="entry name" value="Nucleos_tra2_C"/>
    <property type="match status" value="1"/>
</dbReference>
<evidence type="ECO:0000256" key="1">
    <source>
        <dbReference type="ARBA" id="ARBA00004651"/>
    </source>
</evidence>
<dbReference type="Pfam" id="PF01773">
    <property type="entry name" value="Nucleos_tra2_N"/>
    <property type="match status" value="1"/>
</dbReference>
<evidence type="ECO:0000256" key="2">
    <source>
        <dbReference type="ARBA" id="ARBA00009033"/>
    </source>
</evidence>
<protein>
    <submittedName>
        <fullName evidence="11">Nucleos_tra2_N domain-containing protein</fullName>
    </submittedName>
</protein>
<feature type="transmembrane region" description="Helical" evidence="7">
    <location>
        <begin position="158"/>
        <end position="176"/>
    </location>
</feature>
<feature type="transmembrane region" description="Helical" evidence="7">
    <location>
        <begin position="292"/>
        <end position="314"/>
    </location>
</feature>
<evidence type="ECO:0000259" key="8">
    <source>
        <dbReference type="Pfam" id="PF01773"/>
    </source>
</evidence>
<dbReference type="GO" id="GO:0005415">
    <property type="term" value="F:nucleoside:sodium symporter activity"/>
    <property type="evidence" value="ECO:0007669"/>
    <property type="project" value="TreeGrafter"/>
</dbReference>
<evidence type="ECO:0000256" key="5">
    <source>
        <dbReference type="ARBA" id="ARBA00022989"/>
    </source>
</evidence>
<dbReference type="InterPro" id="IPR011642">
    <property type="entry name" value="Gate_dom"/>
</dbReference>
<dbReference type="InterPro" id="IPR011657">
    <property type="entry name" value="CNT_C_dom"/>
</dbReference>
<dbReference type="PANTHER" id="PTHR10590:SF4">
    <property type="entry name" value="SOLUTE CARRIER FAMILY 28 MEMBER 3"/>
    <property type="match status" value="1"/>
</dbReference>
<dbReference type="InterPro" id="IPR008276">
    <property type="entry name" value="C_nuclsd_transpt"/>
</dbReference>
<dbReference type="PANTHER" id="PTHR10590">
    <property type="entry name" value="SODIUM/NUCLEOSIDE COTRANSPORTER"/>
    <property type="match status" value="1"/>
</dbReference>
<name>A0A5K3EJ98_MESCO</name>
<evidence type="ECO:0000256" key="4">
    <source>
        <dbReference type="ARBA" id="ARBA00022692"/>
    </source>
</evidence>
<reference evidence="11" key="1">
    <citation type="submission" date="2019-11" db="UniProtKB">
        <authorList>
            <consortium name="WormBaseParasite"/>
        </authorList>
    </citation>
    <scope>IDENTIFICATION</scope>
</reference>
<dbReference type="InterPro" id="IPR002668">
    <property type="entry name" value="CNT_N_dom"/>
</dbReference>
<dbReference type="GO" id="GO:0005886">
    <property type="term" value="C:plasma membrane"/>
    <property type="evidence" value="ECO:0007669"/>
    <property type="project" value="UniProtKB-SubCell"/>
</dbReference>
<accession>A0A5K3EJ98</accession>
<keyword evidence="6 7" id="KW-0472">Membrane</keyword>
<evidence type="ECO:0000256" key="3">
    <source>
        <dbReference type="ARBA" id="ARBA00022475"/>
    </source>
</evidence>
<evidence type="ECO:0000256" key="7">
    <source>
        <dbReference type="SAM" id="Phobius"/>
    </source>
</evidence>
<feature type="transmembrane region" description="Helical" evidence="7">
    <location>
        <begin position="216"/>
        <end position="240"/>
    </location>
</feature>
<feature type="transmembrane region" description="Helical" evidence="7">
    <location>
        <begin position="321"/>
        <end position="340"/>
    </location>
</feature>
<feature type="transmembrane region" description="Helical" evidence="7">
    <location>
        <begin position="261"/>
        <end position="280"/>
    </location>
</feature>
<proteinExistence type="inferred from homology"/>
<comment type="similarity">
    <text evidence="2">Belongs to the concentrative nucleoside transporter (CNT) (TC 2.A.41) family.</text>
</comment>
<feature type="transmembrane region" description="Helical" evidence="7">
    <location>
        <begin position="545"/>
        <end position="569"/>
    </location>
</feature>
<feature type="transmembrane region" description="Helical" evidence="7">
    <location>
        <begin position="511"/>
        <end position="533"/>
    </location>
</feature>
<feature type="domain" description="Nucleoside transporter/FeoB GTPase Gate" evidence="10">
    <location>
        <begin position="217"/>
        <end position="315"/>
    </location>
</feature>
<feature type="transmembrane region" description="Helical" evidence="7">
    <location>
        <begin position="107"/>
        <end position="127"/>
    </location>
</feature>
<evidence type="ECO:0000259" key="10">
    <source>
        <dbReference type="Pfam" id="PF07670"/>
    </source>
</evidence>
<evidence type="ECO:0000256" key="6">
    <source>
        <dbReference type="ARBA" id="ARBA00023136"/>
    </source>
</evidence>
<feature type="domain" description="Concentrative nucleoside transporter C-terminal" evidence="9">
    <location>
        <begin position="320"/>
        <end position="566"/>
    </location>
</feature>
<sequence length="573" mass="63371">MLIIILCADIAYVAYAVKVRRLATEADIRLLWISILFWILLVIMISKKLLILGKERRRGFQIFVHFREKLSKKFHGTSKWVLISWLKFTGMCCIEDSPRSRKRVGKIALVVMLCLIAVLYLIFFVVMRNPKNLISLIGIGAMVLICVLMSVHPLKINWQPVLMGFFIQFTFAVVTLQTKPGYAVFDFIGAQTSALMENSKVGASFVFGDLIETRCFVIQVLPLVVFFSAFISIMFHLGWVQKFIIKPSNYFRHIMGTTGPETVNALTNIFLSMNEAPLLIKPYMTQMTNSELHAIMVNGFASIAGPVMVVYINFGVPANHLLIACVMSAPAALAIAKILYPETKLAPLAKGTDSALYSSPFTNPIEAATVGALEAIPICSGIIVNLMAFLSIFSVFNRILTWLGHRIGMVRDLTFELIFAYLLYPLAFGMGVPAEDCLKVGELVGIKTVLSEFIAFERLGQLIKDSRVYDSFHNKSLPVTNLANGSVIITNGSNNRTLQYGFLHSRKTAVISSYALCGFANVGSVGILLGTFIKMLPHRRKDLSGMVVHGMIGGTIAAFVTACFAGLLYDPNL</sequence>
<keyword evidence="4 7" id="KW-0812">Transmembrane</keyword>
<feature type="domain" description="Concentrative nucleoside transporter N-terminal" evidence="8">
    <location>
        <begin position="137"/>
        <end position="210"/>
    </location>
</feature>
<comment type="subcellular location">
    <subcellularLocation>
        <location evidence="1">Cell membrane</location>
        <topology evidence="1">Multi-pass membrane protein</topology>
    </subcellularLocation>
</comment>